<feature type="domain" description="Quinolinate phosphoribosyl transferase N-terminal" evidence="15">
    <location>
        <begin position="22"/>
        <end position="107"/>
    </location>
</feature>
<dbReference type="AlphaFoldDB" id="A0A2H0LZB0"/>
<dbReference type="Gene3D" id="3.90.1170.20">
    <property type="entry name" value="Quinolinate phosphoribosyl transferase, N-terminal domain"/>
    <property type="match status" value="1"/>
</dbReference>
<evidence type="ECO:0000256" key="5">
    <source>
        <dbReference type="ARBA" id="ARBA00011944"/>
    </source>
</evidence>
<evidence type="ECO:0000256" key="9">
    <source>
        <dbReference type="ARBA" id="ARBA00033102"/>
    </source>
</evidence>
<protein>
    <recommendedName>
        <fullName evidence="11">Probable nicotinate-nucleotide pyrophosphorylase [carboxylating]</fullName>
        <ecNumber evidence="5">2.4.2.19</ecNumber>
    </recommendedName>
    <alternativeName>
        <fullName evidence="9">Quinolinate phosphoribosyltransferase [decarboxylating]</fullName>
    </alternativeName>
</protein>
<dbReference type="EMBL" id="PCWA01000016">
    <property type="protein sequence ID" value="PIQ89731.1"/>
    <property type="molecule type" value="Genomic_DNA"/>
</dbReference>
<evidence type="ECO:0000256" key="2">
    <source>
        <dbReference type="ARBA" id="ARBA00004893"/>
    </source>
</evidence>
<dbReference type="InterPro" id="IPR002638">
    <property type="entry name" value="Quinolinate_PRibosylTrfase_C"/>
</dbReference>
<evidence type="ECO:0000259" key="14">
    <source>
        <dbReference type="Pfam" id="PF01729"/>
    </source>
</evidence>
<dbReference type="InterPro" id="IPR004393">
    <property type="entry name" value="NadC"/>
</dbReference>
<dbReference type="SUPFAM" id="SSF54675">
    <property type="entry name" value="Nicotinate/Quinolinate PRTase N-terminal domain-like"/>
    <property type="match status" value="1"/>
</dbReference>
<dbReference type="InterPro" id="IPR036068">
    <property type="entry name" value="Nicotinate_pribotase-like_C"/>
</dbReference>
<organism evidence="16 17">
    <name type="scientific">Candidatus Ghiorseimicrobium undicola</name>
    <dbReference type="NCBI Taxonomy" id="1974746"/>
    <lineage>
        <taxon>Bacteria</taxon>
        <taxon>Pseudomonadati</taxon>
        <taxon>Candidatus Omnitrophota</taxon>
        <taxon>Candidatus Ghiorseimicrobium</taxon>
    </lineage>
</organism>
<dbReference type="Pfam" id="PF02749">
    <property type="entry name" value="QRPTase_N"/>
    <property type="match status" value="1"/>
</dbReference>
<reference evidence="16 17" key="1">
    <citation type="submission" date="2017-09" db="EMBL/GenBank/DDBJ databases">
        <title>Depth-based differentiation of microbial function through sediment-hosted aquifers and enrichment of novel symbionts in the deep terrestrial subsurface.</title>
        <authorList>
            <person name="Probst A.J."/>
            <person name="Ladd B."/>
            <person name="Jarett J.K."/>
            <person name="Geller-Mcgrath D.E."/>
            <person name="Sieber C.M."/>
            <person name="Emerson J.B."/>
            <person name="Anantharaman K."/>
            <person name="Thomas B.C."/>
            <person name="Malmstrom R."/>
            <person name="Stieglmeier M."/>
            <person name="Klingl A."/>
            <person name="Woyke T."/>
            <person name="Ryan C.M."/>
            <person name="Banfield J.F."/>
        </authorList>
    </citation>
    <scope>NUCLEOTIDE SEQUENCE [LARGE SCALE GENOMIC DNA]</scope>
    <source>
        <strain evidence="16">CG11_big_fil_rev_8_21_14_0_20_42_13</strain>
    </source>
</reference>
<dbReference type="EC" id="2.4.2.19" evidence="5"/>
<evidence type="ECO:0000256" key="4">
    <source>
        <dbReference type="ARBA" id="ARBA00011218"/>
    </source>
</evidence>
<feature type="binding site" evidence="13">
    <location>
        <position position="218"/>
    </location>
    <ligand>
        <name>substrate</name>
    </ligand>
</feature>
<evidence type="ECO:0000256" key="13">
    <source>
        <dbReference type="PIRSR" id="PIRSR006250-1"/>
    </source>
</evidence>
<comment type="function">
    <text evidence="1">Involved in the catabolism of quinolinic acid (QA).</text>
</comment>
<comment type="pathway">
    <text evidence="2">Cofactor biosynthesis; NAD(+) biosynthesis; nicotinate D-ribonucleotide from quinolinate: step 1/1.</text>
</comment>
<dbReference type="PANTHER" id="PTHR32179">
    <property type="entry name" value="NICOTINATE-NUCLEOTIDE PYROPHOSPHORYLASE [CARBOXYLATING]"/>
    <property type="match status" value="1"/>
</dbReference>
<sequence>MNNKDVLNIIKTALKEDNVTHDITTFSLISEKLKIPAKIILKEDAVICGMGIAERAFKLLDKDIKFKPLLKDGQKAGKGACIAKIKGNASAILRAERTALNFLGRMCGIATLTSEFVRRIKPYKVKIIDTRKTTPNLRLLEKYAVRCGGGFNHRFDLSGQALIKDNHLAILRCPILSFSNIVADVRRSAPGKKVEIEVNNLKQFKDALLAEPDIIMLDNFRPAQVKKAVKIRGKRTKPLIEASGGITLKNIKKIAACFPDMISIGALTHSAKSIDVSLEI</sequence>
<name>A0A2H0LZB0_9BACT</name>
<evidence type="ECO:0000313" key="16">
    <source>
        <dbReference type="EMBL" id="PIQ89731.1"/>
    </source>
</evidence>
<comment type="caution">
    <text evidence="16">The sequence shown here is derived from an EMBL/GenBank/DDBJ whole genome shotgun (WGS) entry which is preliminary data.</text>
</comment>
<dbReference type="GO" id="GO:0005737">
    <property type="term" value="C:cytoplasm"/>
    <property type="evidence" value="ECO:0007669"/>
    <property type="project" value="TreeGrafter"/>
</dbReference>
<keyword evidence="7 12" id="KW-0328">Glycosyltransferase</keyword>
<dbReference type="UniPathway" id="UPA00253">
    <property type="reaction ID" value="UER00331"/>
</dbReference>
<dbReference type="GO" id="GO:0004514">
    <property type="term" value="F:nicotinate-nucleotide diphosphorylase (carboxylating) activity"/>
    <property type="evidence" value="ECO:0007669"/>
    <property type="project" value="UniProtKB-EC"/>
</dbReference>
<feature type="binding site" evidence="13">
    <location>
        <position position="164"/>
    </location>
    <ligand>
        <name>substrate</name>
    </ligand>
</feature>
<dbReference type="GO" id="GO:0009435">
    <property type="term" value="P:NAD+ biosynthetic process"/>
    <property type="evidence" value="ECO:0007669"/>
    <property type="project" value="UniProtKB-UniPathway"/>
</dbReference>
<evidence type="ECO:0000256" key="11">
    <source>
        <dbReference type="ARBA" id="ARBA00069173"/>
    </source>
</evidence>
<dbReference type="FunFam" id="3.90.1170.20:FF:000001">
    <property type="entry name" value="Nicotinate-nucleotide diphosphorylase (Carboxylating)"/>
    <property type="match status" value="1"/>
</dbReference>
<dbReference type="Gene3D" id="3.20.20.70">
    <property type="entry name" value="Aldolase class I"/>
    <property type="match status" value="1"/>
</dbReference>
<evidence type="ECO:0000256" key="6">
    <source>
        <dbReference type="ARBA" id="ARBA00022642"/>
    </source>
</evidence>
<comment type="subunit">
    <text evidence="4">Hexamer formed by 3 homodimers.</text>
</comment>
<gene>
    <name evidence="16" type="primary">nadC</name>
    <name evidence="16" type="ORF">COV72_01390</name>
</gene>
<dbReference type="InterPro" id="IPR022412">
    <property type="entry name" value="Quinolinate_PRibosylTrfase_N"/>
</dbReference>
<evidence type="ECO:0000256" key="10">
    <source>
        <dbReference type="ARBA" id="ARBA00047445"/>
    </source>
</evidence>
<dbReference type="PANTHER" id="PTHR32179:SF3">
    <property type="entry name" value="NICOTINATE-NUCLEOTIDE PYROPHOSPHORYLASE [CARBOXYLATING]"/>
    <property type="match status" value="1"/>
</dbReference>
<comment type="similarity">
    <text evidence="3 12">Belongs to the NadC/ModD family.</text>
</comment>
<keyword evidence="6" id="KW-0662">Pyridine nucleotide biosynthesis</keyword>
<keyword evidence="8 12" id="KW-0808">Transferase</keyword>
<evidence type="ECO:0000256" key="1">
    <source>
        <dbReference type="ARBA" id="ARBA00003237"/>
    </source>
</evidence>
<dbReference type="FunFam" id="3.20.20.70:FF:000030">
    <property type="entry name" value="Nicotinate-nucleotide pyrophosphorylase, carboxylating"/>
    <property type="match status" value="1"/>
</dbReference>
<dbReference type="CDD" id="cd01572">
    <property type="entry name" value="QPRTase"/>
    <property type="match status" value="1"/>
</dbReference>
<evidence type="ECO:0000256" key="8">
    <source>
        <dbReference type="ARBA" id="ARBA00022679"/>
    </source>
</evidence>
<feature type="binding site" evidence="13">
    <location>
        <begin position="130"/>
        <end position="132"/>
    </location>
    <ligand>
        <name>substrate</name>
    </ligand>
</feature>
<feature type="binding site" evidence="13">
    <location>
        <begin position="264"/>
        <end position="266"/>
    </location>
    <ligand>
        <name>substrate</name>
    </ligand>
</feature>
<evidence type="ECO:0000256" key="12">
    <source>
        <dbReference type="PIRNR" id="PIRNR006250"/>
    </source>
</evidence>
<evidence type="ECO:0000313" key="17">
    <source>
        <dbReference type="Proteomes" id="UP000229641"/>
    </source>
</evidence>
<proteinExistence type="inferred from homology"/>
<comment type="catalytic activity">
    <reaction evidence="10">
        <text>nicotinate beta-D-ribonucleotide + CO2 + diphosphate = quinolinate + 5-phospho-alpha-D-ribose 1-diphosphate + 2 H(+)</text>
        <dbReference type="Rhea" id="RHEA:12733"/>
        <dbReference type="ChEBI" id="CHEBI:15378"/>
        <dbReference type="ChEBI" id="CHEBI:16526"/>
        <dbReference type="ChEBI" id="CHEBI:29959"/>
        <dbReference type="ChEBI" id="CHEBI:33019"/>
        <dbReference type="ChEBI" id="CHEBI:57502"/>
        <dbReference type="ChEBI" id="CHEBI:58017"/>
        <dbReference type="EC" id="2.4.2.19"/>
    </reaction>
</comment>
<evidence type="ECO:0000259" key="15">
    <source>
        <dbReference type="Pfam" id="PF02749"/>
    </source>
</evidence>
<dbReference type="InterPro" id="IPR013785">
    <property type="entry name" value="Aldolase_TIM"/>
</dbReference>
<feature type="domain" description="Quinolinate phosphoribosyl transferase C-terminal" evidence="14">
    <location>
        <begin position="109"/>
        <end position="279"/>
    </location>
</feature>
<accession>A0A2H0LZB0</accession>
<evidence type="ECO:0000256" key="7">
    <source>
        <dbReference type="ARBA" id="ARBA00022676"/>
    </source>
</evidence>
<feature type="binding site" evidence="13">
    <location>
        <position position="154"/>
    </location>
    <ligand>
        <name>substrate</name>
    </ligand>
</feature>
<feature type="binding site" evidence="13">
    <location>
        <position position="97"/>
    </location>
    <ligand>
        <name>substrate</name>
    </ligand>
</feature>
<feature type="binding site" evidence="13">
    <location>
        <position position="197"/>
    </location>
    <ligand>
        <name>substrate</name>
    </ligand>
</feature>
<dbReference type="SUPFAM" id="SSF51690">
    <property type="entry name" value="Nicotinate/Quinolinate PRTase C-terminal domain-like"/>
    <property type="match status" value="1"/>
</dbReference>
<dbReference type="NCBIfam" id="TIGR00078">
    <property type="entry name" value="nadC"/>
    <property type="match status" value="1"/>
</dbReference>
<dbReference type="InterPro" id="IPR027277">
    <property type="entry name" value="NadC/ModD"/>
</dbReference>
<dbReference type="Proteomes" id="UP000229641">
    <property type="component" value="Unassembled WGS sequence"/>
</dbReference>
<feature type="binding site" evidence="13">
    <location>
        <begin position="243"/>
        <end position="245"/>
    </location>
    <ligand>
        <name>substrate</name>
    </ligand>
</feature>
<dbReference type="PIRSF" id="PIRSF006250">
    <property type="entry name" value="NadC_ModD"/>
    <property type="match status" value="1"/>
</dbReference>
<dbReference type="Pfam" id="PF01729">
    <property type="entry name" value="QRPTase_C"/>
    <property type="match status" value="1"/>
</dbReference>
<dbReference type="GO" id="GO:0034213">
    <property type="term" value="P:quinolinate catabolic process"/>
    <property type="evidence" value="ECO:0007669"/>
    <property type="project" value="TreeGrafter"/>
</dbReference>
<evidence type="ECO:0000256" key="3">
    <source>
        <dbReference type="ARBA" id="ARBA00009400"/>
    </source>
</evidence>
<dbReference type="InterPro" id="IPR037128">
    <property type="entry name" value="Quinolinate_PRibosylTase_N_sf"/>
</dbReference>